<dbReference type="InterPro" id="IPR038765">
    <property type="entry name" value="Papain-like_cys_pep_sf"/>
</dbReference>
<accession>A0A075UPC9</accession>
<dbReference type="GO" id="GO:0016407">
    <property type="term" value="F:acetyltransferase activity"/>
    <property type="evidence" value="ECO:0007669"/>
    <property type="project" value="InterPro"/>
</dbReference>
<sequence length="320" mass="34732">MVTSPGYGADRRDRLRENPDLSVVPATVDHMGFPSSEHVDVPAYLARLGLEHEPPSLDALFRLHAAHVERVPYEDFEVQLGRVTSLDPAVSFGRIAAGRGGYCYHLNGAFSALLRALGYQVTRHPSGAQMPGGEAGIHLNHLALKVTGLPETPEVGWLVDVGLGDGIHEPLPLREGEYKQGPLVFRIRPSEITPGGWRFDHDPQGSFVGMDFAPETAVMADFAEKHVELSTAEDSGFVRTLVLQRRDADGVDSLRALTLTGLPGGKTVLDTPAEWWTAIEDVFGVPRGGFTGEEQDRLWRQAVAQHERHTAGGSEALPSA</sequence>
<dbReference type="HOGENOM" id="CLU_049918_1_0_11"/>
<dbReference type="STRING" id="208439.AJAP_06515"/>
<evidence type="ECO:0000313" key="3">
    <source>
        <dbReference type="Proteomes" id="UP000028492"/>
    </source>
</evidence>
<dbReference type="PANTHER" id="PTHR11786:SF0">
    <property type="entry name" value="ARYLAMINE N-ACETYLTRANSFERASE 4-RELATED"/>
    <property type="match status" value="1"/>
</dbReference>
<dbReference type="AlphaFoldDB" id="A0A075UPC9"/>
<dbReference type="eggNOG" id="COG2162">
    <property type="taxonomic scope" value="Bacteria"/>
</dbReference>
<reference evidence="2 3" key="1">
    <citation type="journal article" date="2014" name="J. Biotechnol.">
        <title>Complete genome sequence of the actinobacterium Amycolatopsis japonica MG417-CF17(T) (=DSM 44213T) producing (S,S)-N,N'-ethylenediaminedisuccinic acid.</title>
        <authorList>
            <person name="Stegmann E."/>
            <person name="Albersmeier A."/>
            <person name="Spohn M."/>
            <person name="Gert H."/>
            <person name="Weber T."/>
            <person name="Wohlleben W."/>
            <person name="Kalinowski J."/>
            <person name="Ruckert C."/>
        </authorList>
    </citation>
    <scope>NUCLEOTIDE SEQUENCE [LARGE SCALE GENOMIC DNA]</scope>
    <source>
        <strain evidence="3">MG417-CF17 (DSM 44213)</strain>
    </source>
</reference>
<evidence type="ECO:0008006" key="4">
    <source>
        <dbReference type="Google" id="ProtNLM"/>
    </source>
</evidence>
<name>A0A075UPC9_9PSEU</name>
<dbReference type="Proteomes" id="UP000028492">
    <property type="component" value="Chromosome"/>
</dbReference>
<proteinExistence type="inferred from homology"/>
<dbReference type="Pfam" id="PF00797">
    <property type="entry name" value="Acetyltransf_2"/>
    <property type="match status" value="1"/>
</dbReference>
<gene>
    <name evidence="2" type="ORF">AJAP_06515</name>
</gene>
<dbReference type="EMBL" id="CP008953">
    <property type="protein sequence ID" value="AIG74221.1"/>
    <property type="molecule type" value="Genomic_DNA"/>
</dbReference>
<protein>
    <recommendedName>
        <fullName evidence="4">Arylamine N-acetyltransferase</fullName>
    </recommendedName>
</protein>
<evidence type="ECO:0000313" key="2">
    <source>
        <dbReference type="EMBL" id="AIG74221.1"/>
    </source>
</evidence>
<organism evidence="2 3">
    <name type="scientific">Amycolatopsis japonica</name>
    <dbReference type="NCBI Taxonomy" id="208439"/>
    <lineage>
        <taxon>Bacteria</taxon>
        <taxon>Bacillati</taxon>
        <taxon>Actinomycetota</taxon>
        <taxon>Actinomycetes</taxon>
        <taxon>Pseudonocardiales</taxon>
        <taxon>Pseudonocardiaceae</taxon>
        <taxon>Amycolatopsis</taxon>
        <taxon>Amycolatopsis japonica group</taxon>
    </lineage>
</organism>
<dbReference type="PANTHER" id="PTHR11786">
    <property type="entry name" value="N-HYDROXYARYLAMINE O-ACETYLTRANSFERASE"/>
    <property type="match status" value="1"/>
</dbReference>
<dbReference type="Gene3D" id="3.30.2140.10">
    <property type="entry name" value="Arylamine N-acetyltransferase"/>
    <property type="match status" value="1"/>
</dbReference>
<dbReference type="KEGG" id="aja:AJAP_06515"/>
<dbReference type="SUPFAM" id="SSF54001">
    <property type="entry name" value="Cysteine proteinases"/>
    <property type="match status" value="1"/>
</dbReference>
<dbReference type="InterPro" id="IPR001447">
    <property type="entry name" value="Arylamine_N-AcTrfase"/>
</dbReference>
<evidence type="ECO:0000256" key="1">
    <source>
        <dbReference type="ARBA" id="ARBA00006547"/>
    </source>
</evidence>
<comment type="similarity">
    <text evidence="1">Belongs to the arylamine N-acetyltransferase family.</text>
</comment>
<dbReference type="Gene3D" id="2.40.128.150">
    <property type="entry name" value="Cysteine proteinases"/>
    <property type="match status" value="1"/>
</dbReference>
<keyword evidence="3" id="KW-1185">Reference proteome</keyword>